<evidence type="ECO:0000256" key="3">
    <source>
        <dbReference type="ARBA" id="ARBA00022692"/>
    </source>
</evidence>
<dbReference type="EMBL" id="CP061081">
    <property type="protein sequence ID" value="QNT05344.1"/>
    <property type="molecule type" value="Genomic_DNA"/>
</dbReference>
<dbReference type="RefSeq" id="WP_111608554.1">
    <property type="nucleotide sequence ID" value="NZ_BMLJ01000021.1"/>
</dbReference>
<dbReference type="GO" id="GO:0006935">
    <property type="term" value="P:chemotaxis"/>
    <property type="evidence" value="ECO:0007669"/>
    <property type="project" value="InterPro"/>
</dbReference>
<accession>A0A7H1J4C8</accession>
<dbReference type="KEGG" id="mard:IBG28_16915"/>
<dbReference type="AlphaFoldDB" id="A0A7H1J4C8"/>
<gene>
    <name evidence="13" type="ORF">IBG28_16915</name>
</gene>
<proteinExistence type="inferred from homology"/>
<evidence type="ECO:0000256" key="6">
    <source>
        <dbReference type="ARBA" id="ARBA00023224"/>
    </source>
</evidence>
<dbReference type="SMART" id="SM00304">
    <property type="entry name" value="HAMP"/>
    <property type="match status" value="1"/>
</dbReference>
<keyword evidence="3 10" id="KW-0812">Transmembrane</keyword>
<evidence type="ECO:0000256" key="10">
    <source>
        <dbReference type="SAM" id="Phobius"/>
    </source>
</evidence>
<evidence type="ECO:0000256" key="4">
    <source>
        <dbReference type="ARBA" id="ARBA00022989"/>
    </source>
</evidence>
<dbReference type="InterPro" id="IPR004089">
    <property type="entry name" value="MCPsignal_dom"/>
</dbReference>
<evidence type="ECO:0000256" key="9">
    <source>
        <dbReference type="SAM" id="MobiDB-lite"/>
    </source>
</evidence>
<dbReference type="Pfam" id="PF17200">
    <property type="entry name" value="sCache_2"/>
    <property type="match status" value="1"/>
</dbReference>
<dbReference type="PROSITE" id="PS50111">
    <property type="entry name" value="CHEMOTAXIS_TRANSDUC_2"/>
    <property type="match status" value="1"/>
</dbReference>
<dbReference type="Pfam" id="PF00672">
    <property type="entry name" value="HAMP"/>
    <property type="match status" value="1"/>
</dbReference>
<evidence type="ECO:0000313" key="13">
    <source>
        <dbReference type="EMBL" id="QNT05344.1"/>
    </source>
</evidence>
<dbReference type="SMART" id="SM01049">
    <property type="entry name" value="Cache_2"/>
    <property type="match status" value="1"/>
</dbReference>
<dbReference type="PANTHER" id="PTHR32089:SF120">
    <property type="entry name" value="METHYL-ACCEPTING CHEMOTAXIS PROTEIN TLPQ"/>
    <property type="match status" value="1"/>
</dbReference>
<dbReference type="InterPro" id="IPR004090">
    <property type="entry name" value="Chemotax_Me-accpt_rcpt"/>
</dbReference>
<dbReference type="SUPFAM" id="SSF58104">
    <property type="entry name" value="Methyl-accepting chemotaxis protein (MCP) signaling domain"/>
    <property type="match status" value="1"/>
</dbReference>
<evidence type="ECO:0000256" key="8">
    <source>
        <dbReference type="PROSITE-ProRule" id="PRU00284"/>
    </source>
</evidence>
<feature type="compositionally biased region" description="Polar residues" evidence="9">
    <location>
        <begin position="322"/>
        <end position="340"/>
    </location>
</feature>
<organism evidence="13 14">
    <name type="scientific">Marinomonas arctica</name>
    <dbReference type="NCBI Taxonomy" id="383750"/>
    <lineage>
        <taxon>Bacteria</taxon>
        <taxon>Pseudomonadati</taxon>
        <taxon>Pseudomonadota</taxon>
        <taxon>Gammaproteobacteria</taxon>
        <taxon>Oceanospirillales</taxon>
        <taxon>Oceanospirillaceae</taxon>
        <taxon>Marinomonas</taxon>
    </lineage>
</organism>
<dbReference type="PROSITE" id="PS50885">
    <property type="entry name" value="HAMP"/>
    <property type="match status" value="1"/>
</dbReference>
<feature type="domain" description="Methyl-accepting transducer" evidence="11">
    <location>
        <begin position="267"/>
        <end position="503"/>
    </location>
</feature>
<dbReference type="CDD" id="cd11386">
    <property type="entry name" value="MCP_signal"/>
    <property type="match status" value="1"/>
</dbReference>
<protein>
    <submittedName>
        <fullName evidence="13">Methyl-accepting chemotaxis protein</fullName>
    </submittedName>
</protein>
<dbReference type="FunFam" id="1.10.287.950:FF:000001">
    <property type="entry name" value="Methyl-accepting chemotaxis sensory transducer"/>
    <property type="match status" value="1"/>
</dbReference>
<dbReference type="GO" id="GO:0004888">
    <property type="term" value="F:transmembrane signaling receptor activity"/>
    <property type="evidence" value="ECO:0007669"/>
    <property type="project" value="InterPro"/>
</dbReference>
<dbReference type="InterPro" id="IPR033480">
    <property type="entry name" value="sCache_2"/>
</dbReference>
<evidence type="ECO:0000256" key="7">
    <source>
        <dbReference type="ARBA" id="ARBA00029447"/>
    </source>
</evidence>
<evidence type="ECO:0000256" key="1">
    <source>
        <dbReference type="ARBA" id="ARBA00004651"/>
    </source>
</evidence>
<dbReference type="Gene3D" id="1.10.287.950">
    <property type="entry name" value="Methyl-accepting chemotaxis protein"/>
    <property type="match status" value="1"/>
</dbReference>
<dbReference type="GO" id="GO:0005886">
    <property type="term" value="C:plasma membrane"/>
    <property type="evidence" value="ECO:0007669"/>
    <property type="project" value="UniProtKB-SubCell"/>
</dbReference>
<evidence type="ECO:0000256" key="5">
    <source>
        <dbReference type="ARBA" id="ARBA00023136"/>
    </source>
</evidence>
<keyword evidence="6 8" id="KW-0807">Transducer</keyword>
<evidence type="ECO:0000256" key="2">
    <source>
        <dbReference type="ARBA" id="ARBA00022475"/>
    </source>
</evidence>
<name>A0A7H1J4C8_9GAMM</name>
<dbReference type="Proteomes" id="UP000516370">
    <property type="component" value="Chromosome"/>
</dbReference>
<dbReference type="CDD" id="cd06225">
    <property type="entry name" value="HAMP"/>
    <property type="match status" value="1"/>
</dbReference>
<feature type="domain" description="HAMP" evidence="12">
    <location>
        <begin position="210"/>
        <end position="262"/>
    </location>
</feature>
<keyword evidence="14" id="KW-1185">Reference proteome</keyword>
<dbReference type="GO" id="GO:0007165">
    <property type="term" value="P:signal transduction"/>
    <property type="evidence" value="ECO:0007669"/>
    <property type="project" value="UniProtKB-KW"/>
</dbReference>
<dbReference type="Pfam" id="PF00015">
    <property type="entry name" value="MCPsignal"/>
    <property type="match status" value="1"/>
</dbReference>
<comment type="subcellular location">
    <subcellularLocation>
        <location evidence="1">Cell membrane</location>
        <topology evidence="1">Multi-pass membrane protein</topology>
    </subcellularLocation>
</comment>
<keyword evidence="2" id="KW-1003">Cell membrane</keyword>
<keyword evidence="5 10" id="KW-0472">Membrane</keyword>
<reference evidence="13 14" key="1">
    <citation type="submission" date="2020-09" db="EMBL/GenBank/DDBJ databases">
        <title>Complete genome sequence of an Arctic sea ice bacterium Marinomonas arctica BSI20414.</title>
        <authorList>
            <person name="Liao L."/>
            <person name="Chen B."/>
        </authorList>
    </citation>
    <scope>NUCLEOTIDE SEQUENCE [LARGE SCALE GENOMIC DNA]</scope>
    <source>
        <strain evidence="13 14">BSI20414</strain>
    </source>
</reference>
<evidence type="ECO:0000259" key="11">
    <source>
        <dbReference type="PROSITE" id="PS50111"/>
    </source>
</evidence>
<dbReference type="PRINTS" id="PR00260">
    <property type="entry name" value="CHEMTRNSDUCR"/>
</dbReference>
<evidence type="ECO:0000259" key="12">
    <source>
        <dbReference type="PROSITE" id="PS50885"/>
    </source>
</evidence>
<sequence>MTLTNLKVSQKLWILISTLVALLIVFEGIAYSGLYKEQLNNRKLQVKEQVSNAHSLLVYYATQAPVLGEEEAKKQALAALSALRFGDDGYFWVNDMDTNLVMHPLKPELNGKSMKNVTDPNGKHQWQAMVDVVKKQNEGYVEYAYLGPNVTTPEEKVSYVKGYQPWGWLIGSGVFYSDVKADFWSTFTQSAVIESSLILLALILSVVTVRNITRPLKLVTTHLQHIAEGDMTKQLNLARGDEIGLLASAANTVSASLNTTLTRVAHAIVELQTVCVTMHSSSMHTQQGMNQQFLEVEQLSSAMNEMSQSINQVAQHAKDTADLSQSAHNTTQKSNHDINTTNNNIQDLTQKMISANEVINQLLAQTNDIDSVLGVIGAISEQTNLLALNAAIEAARAGETGRGFAVVADEVRTLASRTQGSTVEIRAIIEKLQEQSKAASSSMSASTQQAGQGADSLGIAVENLKTILEQIDDVSGRSMQIASAAEQQGAVAEEINHSLMGIRTVSEKVLEDSRQVSQSSKMITDMTDALSDQIKKFRFA</sequence>
<dbReference type="PANTHER" id="PTHR32089">
    <property type="entry name" value="METHYL-ACCEPTING CHEMOTAXIS PROTEIN MCPB"/>
    <property type="match status" value="1"/>
</dbReference>
<feature type="region of interest" description="Disordered" evidence="9">
    <location>
        <begin position="315"/>
        <end position="340"/>
    </location>
</feature>
<keyword evidence="4 10" id="KW-1133">Transmembrane helix</keyword>
<dbReference type="SMART" id="SM00283">
    <property type="entry name" value="MA"/>
    <property type="match status" value="1"/>
</dbReference>
<dbReference type="Gene3D" id="3.30.450.20">
    <property type="entry name" value="PAS domain"/>
    <property type="match status" value="1"/>
</dbReference>
<feature type="transmembrane region" description="Helical" evidence="10">
    <location>
        <begin position="12"/>
        <end position="34"/>
    </location>
</feature>
<dbReference type="OrthoDB" id="6376221at2"/>
<comment type="similarity">
    <text evidence="7">Belongs to the methyl-accepting chemotaxis (MCP) protein family.</text>
</comment>
<evidence type="ECO:0000313" key="14">
    <source>
        <dbReference type="Proteomes" id="UP000516370"/>
    </source>
</evidence>
<dbReference type="InterPro" id="IPR003660">
    <property type="entry name" value="HAMP_dom"/>
</dbReference>